<accession>A0ABQ3GZ45</accession>
<dbReference type="EMBL" id="BMYO01000003">
    <property type="protein sequence ID" value="GHD59752.1"/>
    <property type="molecule type" value="Genomic_DNA"/>
</dbReference>
<keyword evidence="2" id="KW-1185">Reference proteome</keyword>
<proteinExistence type="predicted"/>
<sequence length="71" mass="8026">MHFDGQELDTLGQLLGELCQLGILLQQFQHLCRVLRGNRLPLFVGRRERLSMLRIGLGERFVCASRMSGAA</sequence>
<name>A0ABQ3GZ45_9NEIS</name>
<dbReference type="Proteomes" id="UP000604737">
    <property type="component" value="Unassembled WGS sequence"/>
</dbReference>
<reference evidence="2" key="1">
    <citation type="journal article" date="2019" name="Int. J. Syst. Evol. Microbiol.">
        <title>The Global Catalogue of Microorganisms (GCM) 10K type strain sequencing project: providing services to taxonomists for standard genome sequencing and annotation.</title>
        <authorList>
            <consortium name="The Broad Institute Genomics Platform"/>
            <consortium name="The Broad Institute Genome Sequencing Center for Infectious Disease"/>
            <person name="Wu L."/>
            <person name="Ma J."/>
        </authorList>
    </citation>
    <scope>NUCLEOTIDE SEQUENCE [LARGE SCALE GENOMIC DNA]</scope>
    <source>
        <strain evidence="2">KCTC 23701</strain>
    </source>
</reference>
<comment type="caution">
    <text evidence="1">The sequence shown here is derived from an EMBL/GenBank/DDBJ whole genome shotgun (WGS) entry which is preliminary data.</text>
</comment>
<protein>
    <submittedName>
        <fullName evidence="1">Uncharacterized protein</fullName>
    </submittedName>
</protein>
<evidence type="ECO:0000313" key="1">
    <source>
        <dbReference type="EMBL" id="GHD59752.1"/>
    </source>
</evidence>
<evidence type="ECO:0000313" key="2">
    <source>
        <dbReference type="Proteomes" id="UP000604737"/>
    </source>
</evidence>
<gene>
    <name evidence="1" type="ORF">GCM10007350_11430</name>
</gene>
<organism evidence="1 2">
    <name type="scientific">Jeongeupia chitinilytica</name>
    <dbReference type="NCBI Taxonomy" id="1041641"/>
    <lineage>
        <taxon>Bacteria</taxon>
        <taxon>Pseudomonadati</taxon>
        <taxon>Pseudomonadota</taxon>
        <taxon>Betaproteobacteria</taxon>
        <taxon>Neisseriales</taxon>
        <taxon>Chitinibacteraceae</taxon>
        <taxon>Jeongeupia</taxon>
    </lineage>
</organism>